<dbReference type="EC" id="3.1.-.-" evidence="2"/>
<dbReference type="PANTHER" id="PTHR39323:SF1">
    <property type="entry name" value="BLR1149 PROTEIN"/>
    <property type="match status" value="1"/>
</dbReference>
<dbReference type="PIRSF" id="PIRSF000887">
    <property type="entry name" value="Pesterase_MJ0037"/>
    <property type="match status" value="1"/>
</dbReference>
<dbReference type="NCBIfam" id="TIGR04123">
    <property type="entry name" value="P_estr_lig_assc"/>
    <property type="match status" value="1"/>
</dbReference>
<keyword evidence="2" id="KW-0378">Hydrolase</keyword>
<dbReference type="Gene3D" id="3.60.21.10">
    <property type="match status" value="1"/>
</dbReference>
<keyword evidence="2" id="KW-0255">Endonuclease</keyword>
<dbReference type="AlphaFoldDB" id="A0A5C8PDA2"/>
<accession>A0A5C8PDA2</accession>
<dbReference type="GO" id="GO:0016874">
    <property type="term" value="F:ligase activity"/>
    <property type="evidence" value="ECO:0007669"/>
    <property type="project" value="UniProtKB-KW"/>
</dbReference>
<keyword evidence="2" id="KW-0436">Ligase</keyword>
<evidence type="ECO:0000313" key="3">
    <source>
        <dbReference type="Proteomes" id="UP000321638"/>
    </source>
</evidence>
<proteinExistence type="predicted"/>
<keyword evidence="3" id="KW-1185">Reference proteome</keyword>
<dbReference type="RefSeq" id="WP_147850950.1">
    <property type="nucleotide sequence ID" value="NZ_VDUZ01000048.1"/>
</dbReference>
<dbReference type="SUPFAM" id="SSF56300">
    <property type="entry name" value="Metallo-dependent phosphatases"/>
    <property type="match status" value="1"/>
</dbReference>
<dbReference type="EMBL" id="VDUZ01000048">
    <property type="protein sequence ID" value="TXL71102.1"/>
    <property type="molecule type" value="Genomic_DNA"/>
</dbReference>
<dbReference type="InterPro" id="IPR029052">
    <property type="entry name" value="Metallo-depent_PP-like"/>
</dbReference>
<gene>
    <name evidence="2" type="primary">pdeM</name>
    <name evidence="2" type="ORF">FHP25_31345</name>
</gene>
<organism evidence="2 3">
    <name type="scientific">Vineibacter terrae</name>
    <dbReference type="NCBI Taxonomy" id="2586908"/>
    <lineage>
        <taxon>Bacteria</taxon>
        <taxon>Pseudomonadati</taxon>
        <taxon>Pseudomonadota</taxon>
        <taxon>Alphaproteobacteria</taxon>
        <taxon>Hyphomicrobiales</taxon>
        <taxon>Vineibacter</taxon>
    </lineage>
</organism>
<evidence type="ECO:0000259" key="1">
    <source>
        <dbReference type="Pfam" id="PF00149"/>
    </source>
</evidence>
<protein>
    <submittedName>
        <fullName evidence="2">Ligase-associated DNA damage response endonuclease PdeM</fullName>
        <ecNumber evidence="2">3.1.-.-</ecNumber>
    </submittedName>
</protein>
<dbReference type="PANTHER" id="PTHR39323">
    <property type="entry name" value="BLR1149 PROTEIN"/>
    <property type="match status" value="1"/>
</dbReference>
<name>A0A5C8PDA2_9HYPH</name>
<dbReference type="GO" id="GO:0016787">
    <property type="term" value="F:hydrolase activity"/>
    <property type="evidence" value="ECO:0007669"/>
    <property type="project" value="UniProtKB-KW"/>
</dbReference>
<dbReference type="GO" id="GO:0004519">
    <property type="term" value="F:endonuclease activity"/>
    <property type="evidence" value="ECO:0007669"/>
    <property type="project" value="UniProtKB-KW"/>
</dbReference>
<evidence type="ECO:0000313" key="2">
    <source>
        <dbReference type="EMBL" id="TXL71102.1"/>
    </source>
</evidence>
<comment type="caution">
    <text evidence="2">The sequence shown here is derived from an EMBL/GenBank/DDBJ whole genome shotgun (WGS) entry which is preliminary data.</text>
</comment>
<dbReference type="InterPro" id="IPR004843">
    <property type="entry name" value="Calcineurin-like_PHP"/>
</dbReference>
<dbReference type="OrthoDB" id="9795838at2"/>
<keyword evidence="2" id="KW-0540">Nuclease</keyword>
<dbReference type="InterPro" id="IPR024173">
    <property type="entry name" value="Pesterase_MJ0037-like"/>
</dbReference>
<dbReference type="InterPro" id="IPR026336">
    <property type="entry name" value="PdeM-like"/>
</dbReference>
<dbReference type="Pfam" id="PF00149">
    <property type="entry name" value="Metallophos"/>
    <property type="match status" value="1"/>
</dbReference>
<sequence>MSSIAFEFNGAHVEACPDGALWWPDERLLAVADLHLEKGTWFGARTGQLLPPYDTRTTLRRVAHAVAALKPRAVVCVGDSFHDRDAAGRVDADDAAALAGLVGGVADWIWLVGNHDPHPPRRWGGVVSRELAFGPLAFRHEADRTPLARADGEVSGHYHPVAALTVRGRFLRRRCFVTDGRRLILPSFGAYTGGLNVLDPAIAELFDGAYDALALGAATVHRLPSRILRADPALAEAAG</sequence>
<dbReference type="Proteomes" id="UP000321638">
    <property type="component" value="Unassembled WGS sequence"/>
</dbReference>
<reference evidence="2 3" key="1">
    <citation type="submission" date="2019-06" db="EMBL/GenBank/DDBJ databases">
        <title>New taxonomy in bacterial strain CC-CFT640, isolated from vineyard.</title>
        <authorList>
            <person name="Lin S.-Y."/>
            <person name="Tsai C.-F."/>
            <person name="Young C.-C."/>
        </authorList>
    </citation>
    <scope>NUCLEOTIDE SEQUENCE [LARGE SCALE GENOMIC DNA]</scope>
    <source>
        <strain evidence="2 3">CC-CFT640</strain>
    </source>
</reference>
<feature type="domain" description="Calcineurin-like phosphoesterase" evidence="1">
    <location>
        <begin position="27"/>
        <end position="125"/>
    </location>
</feature>